<organism evidence="2 3">
    <name type="scientific">Cystobacter ferrugineus</name>
    <dbReference type="NCBI Taxonomy" id="83449"/>
    <lineage>
        <taxon>Bacteria</taxon>
        <taxon>Pseudomonadati</taxon>
        <taxon>Myxococcota</taxon>
        <taxon>Myxococcia</taxon>
        <taxon>Myxococcales</taxon>
        <taxon>Cystobacterineae</taxon>
        <taxon>Archangiaceae</taxon>
        <taxon>Cystobacter</taxon>
    </lineage>
</organism>
<dbReference type="PROSITE" id="PS51184">
    <property type="entry name" value="JMJC"/>
    <property type="match status" value="1"/>
</dbReference>
<accession>A0A1L9B1W0</accession>
<dbReference type="SUPFAM" id="SSF51197">
    <property type="entry name" value="Clavaminate synthase-like"/>
    <property type="match status" value="1"/>
</dbReference>
<feature type="domain" description="JmjC" evidence="1">
    <location>
        <begin position="173"/>
        <end position="336"/>
    </location>
</feature>
<dbReference type="RefSeq" id="WP_071902740.1">
    <property type="nucleotide sequence ID" value="NZ_MPIN01000011.1"/>
</dbReference>
<comment type="caution">
    <text evidence="2">The sequence shown here is derived from an EMBL/GenBank/DDBJ whole genome shotgun (WGS) entry which is preliminary data.</text>
</comment>
<evidence type="ECO:0000313" key="2">
    <source>
        <dbReference type="EMBL" id="OJH36247.1"/>
    </source>
</evidence>
<protein>
    <recommendedName>
        <fullName evidence="1">JmjC domain-containing protein</fullName>
    </recommendedName>
</protein>
<dbReference type="Gene3D" id="2.60.120.650">
    <property type="entry name" value="Cupin"/>
    <property type="match status" value="1"/>
</dbReference>
<dbReference type="PANTHER" id="PTHR12461">
    <property type="entry name" value="HYPOXIA-INDUCIBLE FACTOR 1 ALPHA INHIBITOR-RELATED"/>
    <property type="match status" value="1"/>
</dbReference>
<dbReference type="STRING" id="83449.BON30_34380"/>
<dbReference type="AlphaFoldDB" id="A0A1L9B1W0"/>
<dbReference type="InterPro" id="IPR041667">
    <property type="entry name" value="Cupin_8"/>
</dbReference>
<dbReference type="EMBL" id="MPIN01000011">
    <property type="protein sequence ID" value="OJH36247.1"/>
    <property type="molecule type" value="Genomic_DNA"/>
</dbReference>
<gene>
    <name evidence="2" type="ORF">BON30_34380</name>
</gene>
<dbReference type="PANTHER" id="PTHR12461:SF105">
    <property type="entry name" value="HYPOXIA-INDUCIBLE FACTOR 1-ALPHA INHIBITOR"/>
    <property type="match status" value="1"/>
</dbReference>
<dbReference type="OrthoDB" id="118524at2"/>
<evidence type="ECO:0000259" key="1">
    <source>
        <dbReference type="PROSITE" id="PS51184"/>
    </source>
</evidence>
<keyword evidence="3" id="KW-1185">Reference proteome</keyword>
<reference evidence="3" key="1">
    <citation type="submission" date="2016-11" db="EMBL/GenBank/DDBJ databases">
        <authorList>
            <person name="Shukria A."/>
            <person name="Stevens D.C."/>
        </authorList>
    </citation>
    <scope>NUCLEOTIDE SEQUENCE [LARGE SCALE GENOMIC DNA]</scope>
    <source>
        <strain evidence="3">Cbfe23</strain>
    </source>
</reference>
<evidence type="ECO:0000313" key="3">
    <source>
        <dbReference type="Proteomes" id="UP000182229"/>
    </source>
</evidence>
<dbReference type="Pfam" id="PF13621">
    <property type="entry name" value="Cupin_8"/>
    <property type="match status" value="1"/>
</dbReference>
<dbReference type="Proteomes" id="UP000182229">
    <property type="component" value="Unassembled WGS sequence"/>
</dbReference>
<dbReference type="InterPro" id="IPR003347">
    <property type="entry name" value="JmjC_dom"/>
</dbReference>
<name>A0A1L9B1W0_9BACT</name>
<dbReference type="SMART" id="SM00558">
    <property type="entry name" value="JmjC"/>
    <property type="match status" value="1"/>
</dbReference>
<proteinExistence type="predicted"/>
<sequence>MSSTTSRLSPEWQQWLAENLAQGATPEELITPLRSAGVSEEVAREEVAAAAQHPFVRAGRSIARRYARLESLMDVYSDLHRQAGHHLGVEKRAGLSAEEFFTRYYFGHRPVVLQGLMEDWPARRRWSLDYFRETCGEAEVEIMSGRDANPHHPFEHDRHRSTVRMAEFLRMIAEAGETNDFYMVPRNDNWQREGLRRLREDIRATHGIIDPSLDPRSMTLLLGPAGTVTPLHHDKTNVLLGQVLGRKHCKLVPSFQPHRVYPRDGTFSHVDAANPDPSLHPAFLEAHTVQVVVEPGEFLFIPVGWWHWVRALDVSATVTFLHFQLPEGNTYMEFPA</sequence>
<reference evidence="2 3" key="2">
    <citation type="submission" date="2016-12" db="EMBL/GenBank/DDBJ databases">
        <title>Draft Genome Sequence of Cystobacter ferrugineus Strain Cbfe23.</title>
        <authorList>
            <person name="Akbar S."/>
            <person name="Dowd S.E."/>
            <person name="Stevens D.C."/>
        </authorList>
    </citation>
    <scope>NUCLEOTIDE SEQUENCE [LARGE SCALE GENOMIC DNA]</scope>
    <source>
        <strain evidence="2 3">Cbfe23</strain>
    </source>
</reference>